<keyword evidence="13" id="KW-1185">Reference proteome</keyword>
<dbReference type="EMBL" id="CP027806">
    <property type="protein sequence ID" value="AXJ00677.1"/>
    <property type="molecule type" value="Genomic_DNA"/>
</dbReference>
<dbReference type="SUPFAM" id="SSF82171">
    <property type="entry name" value="DPP6 N-terminal domain-like"/>
    <property type="match status" value="1"/>
</dbReference>
<organism evidence="12 13">
    <name type="scientific">Cyclonatronum proteinivorum</name>
    <dbReference type="NCBI Taxonomy" id="1457365"/>
    <lineage>
        <taxon>Bacteria</taxon>
        <taxon>Pseudomonadati</taxon>
        <taxon>Balneolota</taxon>
        <taxon>Balneolia</taxon>
        <taxon>Balneolales</taxon>
        <taxon>Cyclonatronaceae</taxon>
        <taxon>Cyclonatronum</taxon>
    </lineage>
</organism>
<dbReference type="CDD" id="cd07562">
    <property type="entry name" value="Peptidase_S41_TRI"/>
    <property type="match status" value="1"/>
</dbReference>
<dbReference type="PIRSF" id="PIRSF036421">
    <property type="entry name" value="Tricorn_protease"/>
    <property type="match status" value="1"/>
</dbReference>
<keyword evidence="10" id="KW-0732">Signal</keyword>
<dbReference type="OrthoDB" id="9815657at2"/>
<proteinExistence type="inferred from homology"/>
<feature type="active site" description="Charge relay system" evidence="8">
    <location>
        <position position="756"/>
    </location>
</feature>
<evidence type="ECO:0000256" key="10">
    <source>
        <dbReference type="SAM" id="SignalP"/>
    </source>
</evidence>
<dbReference type="Gene3D" id="3.30.750.44">
    <property type="match status" value="1"/>
</dbReference>
<evidence type="ECO:0000259" key="11">
    <source>
        <dbReference type="SMART" id="SM00245"/>
    </source>
</evidence>
<feature type="domain" description="Tail specific protease" evidence="11">
    <location>
        <begin position="839"/>
        <end position="1044"/>
    </location>
</feature>
<comment type="subcellular location">
    <subcellularLocation>
        <location evidence="1 7">Cytoplasm</location>
    </subcellularLocation>
</comment>
<dbReference type="Pfam" id="PF14684">
    <property type="entry name" value="Tricorn_C1"/>
    <property type="match status" value="1"/>
</dbReference>
<dbReference type="GO" id="GO:0008236">
    <property type="term" value="F:serine-type peptidase activity"/>
    <property type="evidence" value="ECO:0007669"/>
    <property type="project" value="UniProtKB-UniRule"/>
</dbReference>
<keyword evidence="4 7" id="KW-0645">Protease</keyword>
<dbReference type="InterPro" id="IPR015943">
    <property type="entry name" value="WD40/YVTN_repeat-like_dom_sf"/>
</dbReference>
<dbReference type="KEGG" id="cprv:CYPRO_1421"/>
<dbReference type="Pfam" id="PF26550">
    <property type="entry name" value="Tricorn_2nd"/>
    <property type="match status" value="1"/>
</dbReference>
<evidence type="ECO:0000256" key="2">
    <source>
        <dbReference type="ARBA" id="ARBA00008524"/>
    </source>
</evidence>
<comment type="similarity">
    <text evidence="2 7">Belongs to the peptidase S41B family.</text>
</comment>
<dbReference type="InterPro" id="IPR029045">
    <property type="entry name" value="ClpP/crotonase-like_dom_sf"/>
</dbReference>
<dbReference type="Gene3D" id="2.130.10.10">
    <property type="entry name" value="YVTN repeat-like/Quinoprotein amine dehydrogenase"/>
    <property type="match status" value="1"/>
</dbReference>
<evidence type="ECO:0000256" key="4">
    <source>
        <dbReference type="ARBA" id="ARBA00022670"/>
    </source>
</evidence>
<dbReference type="PANTHER" id="PTHR43253">
    <property type="entry name" value="TRICORN PROTEASE HOMOLOG 2-RELATED"/>
    <property type="match status" value="1"/>
</dbReference>
<dbReference type="SUPFAM" id="SSF52096">
    <property type="entry name" value="ClpP/crotonase"/>
    <property type="match status" value="1"/>
</dbReference>
<reference evidence="12 13" key="1">
    <citation type="submission" date="2018-03" db="EMBL/GenBank/DDBJ databases">
        <title>Phenotypic and genomic properties of Cyclonatronum proteinivorum gen. nov., sp. nov., a haloalkaliphilic bacteroidete from soda lakes possessing Na+-translocating rhodopsin.</title>
        <authorList>
            <person name="Toshchakov S.V."/>
            <person name="Korzhenkov A."/>
            <person name="Samarov N.I."/>
            <person name="Kublanov I.V."/>
            <person name="Muntyan M.S."/>
            <person name="Sorokin D.Y."/>
        </authorList>
    </citation>
    <scope>NUCLEOTIDE SEQUENCE [LARGE SCALE GENOMIC DNA]</scope>
    <source>
        <strain evidence="12 13">Omega</strain>
    </source>
</reference>
<feature type="site" description="Transition state stabilizer; via amide nitrogen" evidence="9">
    <location>
        <position position="978"/>
    </location>
</feature>
<dbReference type="Proteomes" id="UP000254808">
    <property type="component" value="Chromosome"/>
</dbReference>
<dbReference type="GO" id="GO:0005737">
    <property type="term" value="C:cytoplasm"/>
    <property type="evidence" value="ECO:0007669"/>
    <property type="project" value="UniProtKB-SubCell"/>
</dbReference>
<dbReference type="InterPro" id="IPR012393">
    <property type="entry name" value="Tricorn_protease"/>
</dbReference>
<dbReference type="Gene3D" id="3.90.226.10">
    <property type="entry name" value="2-enoyl-CoA Hydratase, Chain A, domain 1"/>
    <property type="match status" value="1"/>
</dbReference>
<dbReference type="InterPro" id="IPR036034">
    <property type="entry name" value="PDZ_sf"/>
</dbReference>
<comment type="function">
    <text evidence="7">Degrades oligopeptides.</text>
</comment>
<evidence type="ECO:0000313" key="12">
    <source>
        <dbReference type="EMBL" id="AXJ00677.1"/>
    </source>
</evidence>
<dbReference type="EC" id="3.4.21.-" evidence="7"/>
<dbReference type="SMART" id="SM00245">
    <property type="entry name" value="TSPc"/>
    <property type="match status" value="1"/>
</dbReference>
<dbReference type="Pfam" id="PF03572">
    <property type="entry name" value="Peptidase_S41"/>
    <property type="match status" value="1"/>
</dbReference>
<feature type="chain" id="PRO_5016789711" description="Tricorn protease homolog" evidence="10">
    <location>
        <begin position="38"/>
        <end position="1074"/>
    </location>
</feature>
<keyword evidence="3 7" id="KW-0963">Cytoplasm</keyword>
<evidence type="ECO:0000256" key="5">
    <source>
        <dbReference type="ARBA" id="ARBA00022801"/>
    </source>
</evidence>
<dbReference type="PANTHER" id="PTHR43253:SF1">
    <property type="entry name" value="TRICORN PROTEASE HOMOLOG 2-RELATED"/>
    <property type="match status" value="1"/>
</dbReference>
<keyword evidence="5 7" id="KW-0378">Hydrolase</keyword>
<gene>
    <name evidence="12" type="ORF">CYPRO_1421</name>
</gene>
<evidence type="ECO:0000256" key="1">
    <source>
        <dbReference type="ARBA" id="ARBA00004496"/>
    </source>
</evidence>
<dbReference type="InterPro" id="IPR028204">
    <property type="entry name" value="Tricorn_C1"/>
</dbReference>
<sequence>MKRTCTSCFSGKILIPGFAAFLILWALSLISPLPASAAEAVQIANETASDEAVLPFFLTHPAPSPDGQSVVFSFEGDLWQVPVSGGVASRLTGMPGEETHPRFSPDGRWVAFSGELDGNTSVYLKPVGGGDIRRLTWHDGSNLVNSWSWDSQHVRFSSDRYNYIDAYEVSISGDTPRRLMNSHFFNLPHDVAQHPDTGDFFFTDTWESFRFYERKRYRGPFNPVIRSYNPETDVYTAHTVHDGKNMWPSIDRSGVVYYTSDAYNGEYNLFRLGADGLEQLTHFDRSVKFPQVSADGSVVVFELDYQLWAYDVAQAEARRIPVQITRTPVLGLPVSFEVAGNITAFDVSPDGKKLAFVARGELFVSDAEGRFVRQMPTRSDERVGEVIWLNDEDLLYTQTLAGYFNLFRMRATGDGPEMKLTELSLHHRNLRLSPDAESVAYFRGRTEVMRFDPARNQSRLLLEDELWTFRNSTLRWSPDSRWVAFNAYRFFERDIIVHEISGGQTLNLTRTGVTENTPFWSADSRYLYFSTDRIQPVFPRGNTAADIWRMALTPQAAPLRLDRFDALFTEGGSTDTEVRVEIETDRLHERWEQITRHSGNQTGPFVVVDGEKQTVIYGSAHDGSGFHLWKTVLEPFKSPETTKIDGTRNAGTDIVTAGGSQFLLISGNIHKLDLNRNNTERIRIEHRFSRNLMNEFSQMFFETWANLEENFYEENFHGQDWHALRDYYAQFLPHLNSRANLRRLTNDLLGELNSSHMGFNTRGDEENVFLNARTLATGILFRNDDPFVVERILHGSNAELAGLQAVVQPGDMLRAVNGVRVNPEGNRERYFSTAEAGTPRELELTFARGRAEYPVRVQSQTSGSLQNLFYDEWERSRQHKVDEITGERVAYIHMRNMGAGSLRHFQQEIARQFVHRDALILDLRYNRGGNVHDDVIQTLSRAPYLNWQFRSGALADQPNFAPAGKPIVVLINEQSLSDAEMTTAGLRELGLGTLIGMPTYRWIIFTTAMGLVDGSSHRLPAWGVFDFEGNNLELTGVTPHIEIRNSFHDLLHGRDPQLERAFEYLREQGVSFGE</sequence>
<evidence type="ECO:0000256" key="7">
    <source>
        <dbReference type="PIRNR" id="PIRNR036421"/>
    </source>
</evidence>
<evidence type="ECO:0000256" key="6">
    <source>
        <dbReference type="ARBA" id="ARBA00022825"/>
    </source>
</evidence>
<accession>A0A345UJM5</accession>
<feature type="active site" description="Charge relay system" evidence="8">
    <location>
        <position position="1033"/>
    </location>
</feature>
<dbReference type="SUPFAM" id="SSF50156">
    <property type="entry name" value="PDZ domain-like"/>
    <property type="match status" value="1"/>
</dbReference>
<dbReference type="Pfam" id="PF26549">
    <property type="entry name" value="Tricorn_N"/>
    <property type="match status" value="1"/>
</dbReference>
<feature type="active site" description="Nucleophile" evidence="8">
    <location>
        <position position="977"/>
    </location>
</feature>
<keyword evidence="6 7" id="KW-0720">Serine protease</keyword>
<dbReference type="AlphaFoldDB" id="A0A345UJM5"/>
<evidence type="ECO:0000313" key="13">
    <source>
        <dbReference type="Proteomes" id="UP000254808"/>
    </source>
</evidence>
<dbReference type="GO" id="GO:0006508">
    <property type="term" value="P:proteolysis"/>
    <property type="evidence" value="ECO:0007669"/>
    <property type="project" value="UniProtKB-UniRule"/>
</dbReference>
<dbReference type="Gene3D" id="2.120.10.60">
    <property type="entry name" value="Tricorn protease N-terminal domain"/>
    <property type="match status" value="1"/>
</dbReference>
<evidence type="ECO:0000256" key="8">
    <source>
        <dbReference type="PIRSR" id="PIRSR036421-1"/>
    </source>
</evidence>
<name>A0A345UJM5_9BACT</name>
<dbReference type="RefSeq" id="WP_114983946.1">
    <property type="nucleotide sequence ID" value="NZ_CP027806.1"/>
</dbReference>
<dbReference type="InterPro" id="IPR005151">
    <property type="entry name" value="Tail-specific_protease"/>
</dbReference>
<feature type="signal peptide" evidence="10">
    <location>
        <begin position="1"/>
        <end position="37"/>
    </location>
</feature>
<dbReference type="SUPFAM" id="SSF69304">
    <property type="entry name" value="Tricorn protease N-terminal domain"/>
    <property type="match status" value="1"/>
</dbReference>
<dbReference type="Gene3D" id="2.30.42.10">
    <property type="match status" value="1"/>
</dbReference>
<protein>
    <recommendedName>
        <fullName evidence="7">Tricorn protease homolog</fullName>
        <ecNumber evidence="7">3.4.21.-</ecNumber>
    </recommendedName>
</protein>
<evidence type="ECO:0000256" key="3">
    <source>
        <dbReference type="ARBA" id="ARBA00022490"/>
    </source>
</evidence>
<evidence type="ECO:0000256" key="9">
    <source>
        <dbReference type="PIRSR" id="PIRSR036421-3"/>
    </source>
</evidence>